<reference evidence="2 3" key="1">
    <citation type="submission" date="2024-10" db="EMBL/GenBank/DDBJ databases">
        <title>The Natural Products Discovery Center: Release of the First 8490 Sequenced Strains for Exploring Actinobacteria Biosynthetic Diversity.</title>
        <authorList>
            <person name="Kalkreuter E."/>
            <person name="Kautsar S.A."/>
            <person name="Yang D."/>
            <person name="Bader C.D."/>
            <person name="Teijaro C.N."/>
            <person name="Fluegel L."/>
            <person name="Davis C.M."/>
            <person name="Simpson J.R."/>
            <person name="Lauterbach L."/>
            <person name="Steele A.D."/>
            <person name="Gui C."/>
            <person name="Meng S."/>
            <person name="Li G."/>
            <person name="Viehrig K."/>
            <person name="Ye F."/>
            <person name="Su P."/>
            <person name="Kiefer A.F."/>
            <person name="Nichols A."/>
            <person name="Cepeda A.J."/>
            <person name="Yan W."/>
            <person name="Fan B."/>
            <person name="Jiang Y."/>
            <person name="Adhikari A."/>
            <person name="Zheng C.-J."/>
            <person name="Schuster L."/>
            <person name="Cowan T.M."/>
            <person name="Smanski M.J."/>
            <person name="Chevrette M.G."/>
            <person name="De Carvalho L.P.S."/>
            <person name="Shen B."/>
        </authorList>
    </citation>
    <scope>NUCLEOTIDE SEQUENCE [LARGE SCALE GENOMIC DNA]</scope>
    <source>
        <strain evidence="2 3">NPDC000087</strain>
    </source>
</reference>
<keyword evidence="3" id="KW-1185">Reference proteome</keyword>
<evidence type="ECO:0000256" key="1">
    <source>
        <dbReference type="SAM" id="Coils"/>
    </source>
</evidence>
<dbReference type="Proteomes" id="UP001602245">
    <property type="component" value="Unassembled WGS sequence"/>
</dbReference>
<organism evidence="2 3">
    <name type="scientific">Paractinoplanes globisporus</name>
    <dbReference type="NCBI Taxonomy" id="113565"/>
    <lineage>
        <taxon>Bacteria</taxon>
        <taxon>Bacillati</taxon>
        <taxon>Actinomycetota</taxon>
        <taxon>Actinomycetes</taxon>
        <taxon>Micromonosporales</taxon>
        <taxon>Micromonosporaceae</taxon>
        <taxon>Paractinoplanes</taxon>
    </lineage>
</organism>
<name>A0ABW6W6T4_9ACTN</name>
<sequence>MDSAMTERLSRLRTERAAGLRRLEELAAEYDRTRETLLRICGAIQVLEELTAAKPAEPVAVTA</sequence>
<dbReference type="RefSeq" id="WP_026205222.1">
    <property type="nucleotide sequence ID" value="NZ_JBIAZU010000001.1"/>
</dbReference>
<proteinExistence type="predicted"/>
<evidence type="ECO:0000313" key="3">
    <source>
        <dbReference type="Proteomes" id="UP001602245"/>
    </source>
</evidence>
<comment type="caution">
    <text evidence="2">The sequence shown here is derived from an EMBL/GenBank/DDBJ whole genome shotgun (WGS) entry which is preliminary data.</text>
</comment>
<accession>A0ABW6W6T4</accession>
<keyword evidence="1" id="KW-0175">Coiled coil</keyword>
<gene>
    <name evidence="2" type="ORF">ACFY35_06240</name>
</gene>
<dbReference type="EMBL" id="JBIAZU010000001">
    <property type="protein sequence ID" value="MFF5289016.1"/>
    <property type="molecule type" value="Genomic_DNA"/>
</dbReference>
<evidence type="ECO:0000313" key="2">
    <source>
        <dbReference type="EMBL" id="MFF5289016.1"/>
    </source>
</evidence>
<feature type="coiled-coil region" evidence="1">
    <location>
        <begin position="9"/>
        <end position="40"/>
    </location>
</feature>
<protein>
    <submittedName>
        <fullName evidence="2">Uncharacterized protein</fullName>
    </submittedName>
</protein>